<feature type="compositionally biased region" description="Polar residues" evidence="1">
    <location>
        <begin position="58"/>
        <end position="68"/>
    </location>
</feature>
<dbReference type="EMBL" id="LXQA010187406">
    <property type="protein sequence ID" value="MCI31486.1"/>
    <property type="molecule type" value="Genomic_DNA"/>
</dbReference>
<dbReference type="Proteomes" id="UP000265520">
    <property type="component" value="Unassembled WGS sequence"/>
</dbReference>
<organism evidence="2 3">
    <name type="scientific">Trifolium medium</name>
    <dbReference type="NCBI Taxonomy" id="97028"/>
    <lineage>
        <taxon>Eukaryota</taxon>
        <taxon>Viridiplantae</taxon>
        <taxon>Streptophyta</taxon>
        <taxon>Embryophyta</taxon>
        <taxon>Tracheophyta</taxon>
        <taxon>Spermatophyta</taxon>
        <taxon>Magnoliopsida</taxon>
        <taxon>eudicotyledons</taxon>
        <taxon>Gunneridae</taxon>
        <taxon>Pentapetalae</taxon>
        <taxon>rosids</taxon>
        <taxon>fabids</taxon>
        <taxon>Fabales</taxon>
        <taxon>Fabaceae</taxon>
        <taxon>Papilionoideae</taxon>
        <taxon>50 kb inversion clade</taxon>
        <taxon>NPAAA clade</taxon>
        <taxon>Hologalegina</taxon>
        <taxon>IRL clade</taxon>
        <taxon>Trifolieae</taxon>
        <taxon>Trifolium</taxon>
    </lineage>
</organism>
<evidence type="ECO:0000313" key="3">
    <source>
        <dbReference type="Proteomes" id="UP000265520"/>
    </source>
</evidence>
<proteinExistence type="predicted"/>
<evidence type="ECO:0000256" key="1">
    <source>
        <dbReference type="SAM" id="MobiDB-lite"/>
    </source>
</evidence>
<dbReference type="AlphaFoldDB" id="A0A392R6J9"/>
<keyword evidence="3" id="KW-1185">Reference proteome</keyword>
<accession>A0A392R6J9</accession>
<feature type="region of interest" description="Disordered" evidence="1">
    <location>
        <begin position="47"/>
        <end position="68"/>
    </location>
</feature>
<name>A0A392R6J9_9FABA</name>
<reference evidence="2 3" key="1">
    <citation type="journal article" date="2018" name="Front. Plant Sci.">
        <title>Red Clover (Trifolium pratense) and Zigzag Clover (T. medium) - A Picture of Genomic Similarities and Differences.</title>
        <authorList>
            <person name="Dluhosova J."/>
            <person name="Istvanek J."/>
            <person name="Nedelnik J."/>
            <person name="Repkova J."/>
        </authorList>
    </citation>
    <scope>NUCLEOTIDE SEQUENCE [LARGE SCALE GENOMIC DNA]</scope>
    <source>
        <strain evidence="3">cv. 10/8</strain>
        <tissue evidence="2">Leaf</tissue>
    </source>
</reference>
<evidence type="ECO:0000313" key="2">
    <source>
        <dbReference type="EMBL" id="MCI31486.1"/>
    </source>
</evidence>
<protein>
    <submittedName>
        <fullName evidence="2">Uncharacterized protein</fullName>
    </submittedName>
</protein>
<comment type="caution">
    <text evidence="2">The sequence shown here is derived from an EMBL/GenBank/DDBJ whole genome shotgun (WGS) entry which is preliminary data.</text>
</comment>
<sequence>MDTKKDNADISDNADDDSVQRLPSIKHVENFHFGKILAFRAVYGSSGFQHSGSRKTRSYGSKTSSPSRLSKVTYTVLVDDTDN</sequence>